<keyword evidence="5" id="KW-0862">Zinc</keyword>
<keyword evidence="6" id="KW-0539">Nucleus</keyword>
<feature type="domain" description="C2H2-type" evidence="9">
    <location>
        <begin position="161"/>
        <end position="188"/>
    </location>
</feature>
<dbReference type="Pfam" id="PF00096">
    <property type="entry name" value="zf-C2H2"/>
    <property type="match status" value="2"/>
</dbReference>
<dbReference type="GO" id="GO:0000978">
    <property type="term" value="F:RNA polymerase II cis-regulatory region sequence-specific DNA binding"/>
    <property type="evidence" value="ECO:0007669"/>
    <property type="project" value="TreeGrafter"/>
</dbReference>
<dbReference type="SUPFAM" id="SSF57667">
    <property type="entry name" value="beta-beta-alpha zinc fingers"/>
    <property type="match status" value="2"/>
</dbReference>
<evidence type="ECO:0000256" key="8">
    <source>
        <dbReference type="SAM" id="MobiDB-lite"/>
    </source>
</evidence>
<keyword evidence="3" id="KW-0677">Repeat</keyword>
<dbReference type="PANTHER" id="PTHR23226:SF377">
    <property type="entry name" value="ZINC FINGER AND SCAN DOMAIN-CONTAINING PROTEIN 20"/>
    <property type="match status" value="1"/>
</dbReference>
<organism evidence="11">
    <name type="scientific">Micrurus lemniscatus lemniscatus</name>
    <dbReference type="NCBI Taxonomy" id="129467"/>
    <lineage>
        <taxon>Eukaryota</taxon>
        <taxon>Metazoa</taxon>
        <taxon>Chordata</taxon>
        <taxon>Craniata</taxon>
        <taxon>Vertebrata</taxon>
        <taxon>Euteleostomi</taxon>
        <taxon>Lepidosauria</taxon>
        <taxon>Squamata</taxon>
        <taxon>Bifurcata</taxon>
        <taxon>Unidentata</taxon>
        <taxon>Episquamata</taxon>
        <taxon>Toxicofera</taxon>
        <taxon>Serpentes</taxon>
        <taxon>Colubroidea</taxon>
        <taxon>Elapidae</taxon>
        <taxon>Elapinae</taxon>
        <taxon>Micrurus</taxon>
    </lineage>
</organism>
<dbReference type="GO" id="GO:0008270">
    <property type="term" value="F:zinc ion binding"/>
    <property type="evidence" value="ECO:0007669"/>
    <property type="project" value="UniProtKB-KW"/>
</dbReference>
<dbReference type="GO" id="GO:0005634">
    <property type="term" value="C:nucleus"/>
    <property type="evidence" value="ECO:0007669"/>
    <property type="project" value="UniProtKB-SubCell"/>
</dbReference>
<evidence type="ECO:0000256" key="1">
    <source>
        <dbReference type="ARBA" id="ARBA00004123"/>
    </source>
</evidence>
<feature type="domain" description="C2H2-type" evidence="9">
    <location>
        <begin position="217"/>
        <end position="239"/>
    </location>
</feature>
<dbReference type="SUPFAM" id="SSF109640">
    <property type="entry name" value="KRAB domain (Kruppel-associated box)"/>
    <property type="match status" value="1"/>
</dbReference>
<protein>
    <recommendedName>
        <fullName evidence="12">C2H2-type domain-containing protein</fullName>
    </recommendedName>
</protein>
<keyword evidence="4 7" id="KW-0863">Zinc-finger</keyword>
<reference evidence="11" key="1">
    <citation type="submission" date="2017-07" db="EMBL/GenBank/DDBJ databases">
        <authorList>
            <person name="Mikheyev A."/>
            <person name="Grau M."/>
        </authorList>
    </citation>
    <scope>NUCLEOTIDE SEQUENCE</scope>
    <source>
        <tissue evidence="11">Venom_gland</tissue>
    </source>
</reference>
<proteinExistence type="predicted"/>
<dbReference type="PROSITE" id="PS50157">
    <property type="entry name" value="ZINC_FINGER_C2H2_2"/>
    <property type="match status" value="2"/>
</dbReference>
<sequence length="239" mass="27559">MEEWALLDCEQKAPHQEVMVEDAKNMASFGDGLKIVDAAQEMATPFLTAEKEVAERMREKERPEEKELKEELGKYSSSQYVDISIFLHNDDAQAKAACPGCGKILRDELGLCDCYTSHPLKFHKNIPKAEDPYQGLEFGENPSQKSHQNSHQGVHEERKQHQCITCGKSFRNSAALISHQRIHREERWYQCREGRTMFTQSKEPNSRKKSPTGNNSSKCLECGKSFSWRENLYMHQRIH</sequence>
<evidence type="ECO:0000259" key="9">
    <source>
        <dbReference type="PROSITE" id="PS50157"/>
    </source>
</evidence>
<dbReference type="InterPro" id="IPR013087">
    <property type="entry name" value="Znf_C2H2_type"/>
</dbReference>
<dbReference type="Pfam" id="PF01352">
    <property type="entry name" value="KRAB"/>
    <property type="match status" value="1"/>
</dbReference>
<dbReference type="PROSITE" id="PS00028">
    <property type="entry name" value="ZINC_FINGER_C2H2_1"/>
    <property type="match status" value="2"/>
</dbReference>
<feature type="region of interest" description="Disordered" evidence="8">
    <location>
        <begin position="132"/>
        <end position="157"/>
    </location>
</feature>
<evidence type="ECO:0000256" key="3">
    <source>
        <dbReference type="ARBA" id="ARBA00022737"/>
    </source>
</evidence>
<accession>A0A2D4I0B0</accession>
<evidence type="ECO:0000313" key="11">
    <source>
        <dbReference type="EMBL" id="LAA77671.1"/>
    </source>
</evidence>
<evidence type="ECO:0000256" key="7">
    <source>
        <dbReference type="PROSITE-ProRule" id="PRU00042"/>
    </source>
</evidence>
<evidence type="ECO:0000259" key="10">
    <source>
        <dbReference type="PROSITE" id="PS50805"/>
    </source>
</evidence>
<evidence type="ECO:0000256" key="5">
    <source>
        <dbReference type="ARBA" id="ARBA00022833"/>
    </source>
</evidence>
<keyword evidence="2" id="KW-0479">Metal-binding</keyword>
<dbReference type="FunFam" id="3.30.160.60:FF:000478">
    <property type="entry name" value="Zinc finger protein 133"/>
    <property type="match status" value="1"/>
</dbReference>
<dbReference type="Gene3D" id="6.10.140.140">
    <property type="match status" value="1"/>
</dbReference>
<dbReference type="SMART" id="SM00355">
    <property type="entry name" value="ZnF_C2H2"/>
    <property type="match status" value="2"/>
</dbReference>
<dbReference type="FunFam" id="3.30.160.60:FF:000506">
    <property type="entry name" value="Zinc finger protein 23"/>
    <property type="match status" value="1"/>
</dbReference>
<dbReference type="InterPro" id="IPR001909">
    <property type="entry name" value="KRAB"/>
</dbReference>
<feature type="compositionally biased region" description="Polar residues" evidence="8">
    <location>
        <begin position="141"/>
        <end position="152"/>
    </location>
</feature>
<dbReference type="PROSITE" id="PS50805">
    <property type="entry name" value="KRAB"/>
    <property type="match status" value="1"/>
</dbReference>
<dbReference type="EMBL" id="IACK01066016">
    <property type="protein sequence ID" value="LAA77671.1"/>
    <property type="molecule type" value="Transcribed_RNA"/>
</dbReference>
<dbReference type="AlphaFoldDB" id="A0A2D4I0B0"/>
<evidence type="ECO:0000256" key="6">
    <source>
        <dbReference type="ARBA" id="ARBA00023242"/>
    </source>
</evidence>
<evidence type="ECO:0008006" key="12">
    <source>
        <dbReference type="Google" id="ProtNLM"/>
    </source>
</evidence>
<dbReference type="PANTHER" id="PTHR23226">
    <property type="entry name" value="ZINC FINGER AND SCAN DOMAIN-CONTAINING"/>
    <property type="match status" value="1"/>
</dbReference>
<evidence type="ECO:0000256" key="4">
    <source>
        <dbReference type="ARBA" id="ARBA00022771"/>
    </source>
</evidence>
<reference evidence="11" key="2">
    <citation type="submission" date="2017-11" db="EMBL/GenBank/DDBJ databases">
        <title>Coralsnake Venomics: Analyses of Venom Gland Transcriptomes and Proteomes of Six Brazilian Taxa.</title>
        <authorList>
            <person name="Aird S.D."/>
            <person name="Jorge da Silva N."/>
            <person name="Qiu L."/>
            <person name="Villar-Briones A."/>
            <person name="Aparecida-Saddi V."/>
            <person name="Campos-Telles M.P."/>
            <person name="Grau M."/>
            <person name="Mikheyev A.S."/>
        </authorList>
    </citation>
    <scope>NUCLEOTIDE SEQUENCE</scope>
    <source>
        <tissue evidence="11">Venom_gland</tissue>
    </source>
</reference>
<dbReference type="GO" id="GO:0000981">
    <property type="term" value="F:DNA-binding transcription factor activity, RNA polymerase II-specific"/>
    <property type="evidence" value="ECO:0007669"/>
    <property type="project" value="TreeGrafter"/>
</dbReference>
<evidence type="ECO:0000256" key="2">
    <source>
        <dbReference type="ARBA" id="ARBA00022723"/>
    </source>
</evidence>
<comment type="subcellular location">
    <subcellularLocation>
        <location evidence="1">Nucleus</location>
    </subcellularLocation>
</comment>
<feature type="domain" description="KRAB" evidence="10">
    <location>
        <begin position="1"/>
        <end position="76"/>
    </location>
</feature>
<dbReference type="InterPro" id="IPR036236">
    <property type="entry name" value="Znf_C2H2_sf"/>
</dbReference>
<dbReference type="InterPro" id="IPR036051">
    <property type="entry name" value="KRAB_dom_sf"/>
</dbReference>
<dbReference type="Gene3D" id="3.30.160.60">
    <property type="entry name" value="Classic Zinc Finger"/>
    <property type="match status" value="3"/>
</dbReference>
<name>A0A2D4I0B0_MICLE</name>